<dbReference type="Gene3D" id="2.40.50.390">
    <property type="entry name" value="Conjugative transposon protein, DUF961"/>
    <property type="match status" value="1"/>
</dbReference>
<reference evidence="2 4" key="2">
    <citation type="submission" date="2019-07" db="EMBL/GenBank/DDBJ databases">
        <authorList>
            <person name="Hibberd C M."/>
            <person name="Gehrig L. J."/>
            <person name="Chang H.-W."/>
            <person name="Venkatesh S."/>
        </authorList>
    </citation>
    <scope>NUCLEOTIDE SEQUENCE [LARGE SCALE GENOMIC DNA]</scope>
    <source>
        <strain evidence="2">Ruminococcus_torques_SSTS_Bg7063</strain>
    </source>
</reference>
<evidence type="ECO:0000313" key="3">
    <source>
        <dbReference type="Proteomes" id="UP000095787"/>
    </source>
</evidence>
<accession>A0A174CAP9</accession>
<sequence length="111" mass="12829">MLMQITLTKEQVKEVFGELRYMGADYCYRYDKDTRKKTEDIEAVKLHLGSMKLGNSVDIRLEMTEIPTIEPYSVVELDTPVYAPYVQRGNYPTLVERVTCKGIRCISQKNA</sequence>
<evidence type="ECO:0000313" key="4">
    <source>
        <dbReference type="Proteomes" id="UP000363661"/>
    </source>
</evidence>
<evidence type="ECO:0000313" key="1">
    <source>
        <dbReference type="EMBL" id="CUO10274.1"/>
    </source>
</evidence>
<gene>
    <name evidence="1" type="ORF">ERS852456_01614</name>
    <name evidence="2" type="ORF">RTSSTS7063_00758</name>
</gene>
<dbReference type="AlphaFoldDB" id="A0A174CAP9"/>
<reference evidence="1 3" key="1">
    <citation type="submission" date="2015-09" db="EMBL/GenBank/DDBJ databases">
        <authorList>
            <consortium name="Pathogen Informatics"/>
        </authorList>
    </citation>
    <scope>NUCLEOTIDE SEQUENCE [LARGE SCALE GENOMIC DNA]</scope>
    <source>
        <strain evidence="1 3">2789STDY5834841</strain>
    </source>
</reference>
<dbReference type="InterPro" id="IPR038620">
    <property type="entry name" value="YdcP-like_sf"/>
</dbReference>
<keyword evidence="4" id="KW-1185">Reference proteome</keyword>
<protein>
    <submittedName>
        <fullName evidence="1">Uncharacterized protein</fullName>
    </submittedName>
</protein>
<dbReference type="EMBL" id="CYZO01000019">
    <property type="protein sequence ID" value="CUO10274.1"/>
    <property type="molecule type" value="Genomic_DNA"/>
</dbReference>
<name>A0A174CAP9_9FIRM</name>
<dbReference type="EMBL" id="CABHNA010000038">
    <property type="protein sequence ID" value="VUX00270.1"/>
    <property type="molecule type" value="Genomic_DNA"/>
</dbReference>
<proteinExistence type="predicted"/>
<dbReference type="Proteomes" id="UP000095787">
    <property type="component" value="Unassembled WGS sequence"/>
</dbReference>
<dbReference type="Proteomes" id="UP000363661">
    <property type="component" value="Unassembled WGS sequence"/>
</dbReference>
<evidence type="ECO:0000313" key="2">
    <source>
        <dbReference type="EMBL" id="VUX00270.1"/>
    </source>
</evidence>
<organism evidence="1 3">
    <name type="scientific">[Ruminococcus] torques</name>
    <dbReference type="NCBI Taxonomy" id="33039"/>
    <lineage>
        <taxon>Bacteria</taxon>
        <taxon>Bacillati</taxon>
        <taxon>Bacillota</taxon>
        <taxon>Clostridia</taxon>
        <taxon>Lachnospirales</taxon>
        <taxon>Lachnospiraceae</taxon>
        <taxon>Mediterraneibacter</taxon>
    </lineage>
</organism>